<keyword evidence="6 13" id="KW-0418">Kinase</keyword>
<comment type="catalytic activity">
    <reaction evidence="1">
        <text>ATP + protein L-histidine = ADP + protein N-phospho-L-histidine.</text>
        <dbReference type="EC" id="2.7.13.3"/>
    </reaction>
</comment>
<reference evidence="13" key="2">
    <citation type="journal article" date="2019" name="Genome Biol. Evol.">
        <title>Day and night: Metabolic profiles and evolutionary relationships of six axenic non-marine cyanobacteria.</title>
        <authorList>
            <person name="Will S.E."/>
            <person name="Henke P."/>
            <person name="Boedeker C."/>
            <person name="Huang S."/>
            <person name="Brinkmann H."/>
            <person name="Rohde M."/>
            <person name="Jarek M."/>
            <person name="Friedl T."/>
            <person name="Seufert S."/>
            <person name="Schumacher M."/>
            <person name="Overmann J."/>
            <person name="Neumann-Schaal M."/>
            <person name="Petersen J."/>
        </authorList>
    </citation>
    <scope>NUCLEOTIDE SEQUENCE [LARGE SCALE GENOMIC DNA]</scope>
    <source>
        <strain evidence="13">PCC 7102</strain>
    </source>
</reference>
<evidence type="ECO:0000256" key="7">
    <source>
        <dbReference type="ARBA" id="ARBA00023012"/>
    </source>
</evidence>
<evidence type="ECO:0000256" key="2">
    <source>
        <dbReference type="ARBA" id="ARBA00004370"/>
    </source>
</evidence>
<dbReference type="Pfam" id="PF02518">
    <property type="entry name" value="HATPase_c"/>
    <property type="match status" value="1"/>
</dbReference>
<dbReference type="Proteomes" id="UP000271624">
    <property type="component" value="Unassembled WGS sequence"/>
</dbReference>
<dbReference type="CDD" id="cd06225">
    <property type="entry name" value="HAMP"/>
    <property type="match status" value="1"/>
</dbReference>
<feature type="domain" description="HAMP" evidence="12">
    <location>
        <begin position="120"/>
        <end position="172"/>
    </location>
</feature>
<dbReference type="Pfam" id="PF00672">
    <property type="entry name" value="HAMP"/>
    <property type="match status" value="1"/>
</dbReference>
<dbReference type="SUPFAM" id="SSF47384">
    <property type="entry name" value="Homodimeric domain of signal transducing histidine kinase"/>
    <property type="match status" value="1"/>
</dbReference>
<protein>
    <recommendedName>
        <fullName evidence="3">histidine kinase</fullName>
        <ecNumber evidence="3">2.7.13.3</ecNumber>
    </recommendedName>
</protein>
<evidence type="ECO:0000256" key="1">
    <source>
        <dbReference type="ARBA" id="ARBA00000085"/>
    </source>
</evidence>
<dbReference type="RefSeq" id="WP_233787110.1">
    <property type="nucleotide sequence ID" value="NZ_RSCL01000030.1"/>
</dbReference>
<dbReference type="CDD" id="cd00082">
    <property type="entry name" value="HisKA"/>
    <property type="match status" value="1"/>
</dbReference>
<dbReference type="PANTHER" id="PTHR43711">
    <property type="entry name" value="TWO-COMPONENT HISTIDINE KINASE"/>
    <property type="match status" value="1"/>
</dbReference>
<evidence type="ECO:0000259" key="11">
    <source>
        <dbReference type="PROSITE" id="PS50109"/>
    </source>
</evidence>
<keyword evidence="10" id="KW-0812">Transmembrane</keyword>
<keyword evidence="10" id="KW-1133">Transmembrane helix</keyword>
<keyword evidence="4" id="KW-0597">Phosphoprotein</keyword>
<dbReference type="InterPro" id="IPR005467">
    <property type="entry name" value="His_kinase_dom"/>
</dbReference>
<dbReference type="InterPro" id="IPR003660">
    <property type="entry name" value="HAMP_dom"/>
</dbReference>
<dbReference type="InterPro" id="IPR050736">
    <property type="entry name" value="Sensor_HK_Regulatory"/>
</dbReference>
<proteinExistence type="predicted"/>
<keyword evidence="5" id="KW-0808">Transferase</keyword>
<dbReference type="SMART" id="SM00388">
    <property type="entry name" value="HisKA"/>
    <property type="match status" value="1"/>
</dbReference>
<dbReference type="InterPro" id="IPR004358">
    <property type="entry name" value="Sig_transdc_His_kin-like_C"/>
</dbReference>
<reference evidence="13" key="1">
    <citation type="submission" date="2018-12" db="EMBL/GenBank/DDBJ databases">
        <authorList>
            <person name="Will S."/>
            <person name="Neumann-Schaal M."/>
            <person name="Henke P."/>
        </authorList>
    </citation>
    <scope>NUCLEOTIDE SEQUENCE</scope>
    <source>
        <strain evidence="13">PCC 7102</strain>
    </source>
</reference>
<accession>A0A3S1IIU6</accession>
<name>A0A3S1IIU6_9CYAN</name>
<dbReference type="SMART" id="SM00387">
    <property type="entry name" value="HATPase_c"/>
    <property type="match status" value="1"/>
</dbReference>
<evidence type="ECO:0000313" key="14">
    <source>
        <dbReference type="Proteomes" id="UP000271624"/>
    </source>
</evidence>
<evidence type="ECO:0000256" key="4">
    <source>
        <dbReference type="ARBA" id="ARBA00022553"/>
    </source>
</evidence>
<evidence type="ECO:0000256" key="8">
    <source>
        <dbReference type="ARBA" id="ARBA00023136"/>
    </source>
</evidence>
<evidence type="ECO:0000256" key="6">
    <source>
        <dbReference type="ARBA" id="ARBA00022777"/>
    </source>
</evidence>
<feature type="domain" description="Histidine kinase" evidence="11">
    <location>
        <begin position="180"/>
        <end position="388"/>
    </location>
</feature>
<dbReference type="InterPro" id="IPR036890">
    <property type="entry name" value="HATPase_C_sf"/>
</dbReference>
<gene>
    <name evidence="13" type="ORF">DSM106972_082060</name>
</gene>
<keyword evidence="8 10" id="KW-0472">Membrane</keyword>
<dbReference type="SMART" id="SM00304">
    <property type="entry name" value="HAMP"/>
    <property type="match status" value="1"/>
</dbReference>
<dbReference type="FunFam" id="1.10.287.130:FF:000001">
    <property type="entry name" value="Two-component sensor histidine kinase"/>
    <property type="match status" value="1"/>
</dbReference>
<comment type="subcellular location">
    <subcellularLocation>
        <location evidence="2">Membrane</location>
    </subcellularLocation>
</comment>
<dbReference type="EC" id="2.7.13.3" evidence="3"/>
<dbReference type="Gene3D" id="1.10.287.130">
    <property type="match status" value="1"/>
</dbReference>
<dbReference type="InterPro" id="IPR036097">
    <property type="entry name" value="HisK_dim/P_sf"/>
</dbReference>
<dbReference type="GO" id="GO:0000155">
    <property type="term" value="F:phosphorelay sensor kinase activity"/>
    <property type="evidence" value="ECO:0007669"/>
    <property type="project" value="InterPro"/>
</dbReference>
<keyword evidence="14" id="KW-1185">Reference proteome</keyword>
<evidence type="ECO:0000256" key="5">
    <source>
        <dbReference type="ARBA" id="ARBA00022679"/>
    </source>
</evidence>
<dbReference type="PANTHER" id="PTHR43711:SF28">
    <property type="entry name" value="SENSOR HISTIDINE KINASE YXDK"/>
    <property type="match status" value="1"/>
</dbReference>
<dbReference type="GO" id="GO:0016020">
    <property type="term" value="C:membrane"/>
    <property type="evidence" value="ECO:0007669"/>
    <property type="project" value="UniProtKB-SubCell"/>
</dbReference>
<dbReference type="SUPFAM" id="SSF158472">
    <property type="entry name" value="HAMP domain-like"/>
    <property type="match status" value="1"/>
</dbReference>
<dbReference type="EMBL" id="RSCL01000030">
    <property type="protein sequence ID" value="RUS97987.1"/>
    <property type="molecule type" value="Genomic_DNA"/>
</dbReference>
<dbReference type="InterPro" id="IPR003594">
    <property type="entry name" value="HATPase_dom"/>
</dbReference>
<dbReference type="Pfam" id="PF00512">
    <property type="entry name" value="HisKA"/>
    <property type="match status" value="1"/>
</dbReference>
<dbReference type="FunFam" id="3.30.565.10:FF:000006">
    <property type="entry name" value="Sensor histidine kinase WalK"/>
    <property type="match status" value="1"/>
</dbReference>
<feature type="transmembrane region" description="Helical" evidence="10">
    <location>
        <begin position="99"/>
        <end position="118"/>
    </location>
</feature>
<dbReference type="Gene3D" id="3.30.565.10">
    <property type="entry name" value="Histidine kinase-like ATPase, C-terminal domain"/>
    <property type="match status" value="1"/>
</dbReference>
<evidence type="ECO:0000313" key="13">
    <source>
        <dbReference type="EMBL" id="RUS97987.1"/>
    </source>
</evidence>
<evidence type="ECO:0000256" key="9">
    <source>
        <dbReference type="ARBA" id="ARBA00055745"/>
    </source>
</evidence>
<comment type="caution">
    <text evidence="13">The sequence shown here is derived from an EMBL/GenBank/DDBJ whole genome shotgun (WGS) entry which is preliminary data.</text>
</comment>
<organism evidence="13 14">
    <name type="scientific">Dulcicalothrix desertica PCC 7102</name>
    <dbReference type="NCBI Taxonomy" id="232991"/>
    <lineage>
        <taxon>Bacteria</taxon>
        <taxon>Bacillati</taxon>
        <taxon>Cyanobacteriota</taxon>
        <taxon>Cyanophyceae</taxon>
        <taxon>Nostocales</taxon>
        <taxon>Calotrichaceae</taxon>
        <taxon>Dulcicalothrix</taxon>
    </lineage>
</organism>
<evidence type="ECO:0000256" key="10">
    <source>
        <dbReference type="SAM" id="Phobius"/>
    </source>
</evidence>
<dbReference type="PROSITE" id="PS50885">
    <property type="entry name" value="HAMP"/>
    <property type="match status" value="1"/>
</dbReference>
<sequence length="396" mass="44373">MTDELPDDDVFYIAILNGDFYKSNPRGLPDVMDFDSPLMQRWEKLTKPSQEEEDFDDENIDSVLYIAEPIRINNEIMGVFVVAHTTAGERQEALDAIQIVVEVTIFVLLFVLLLTWLISGKILSPLRLLVKTAQEINESELTKRITVQGSGEIAQLTTTFNAMMDRLEVAFSTQRDFLNDAGHELRTPITIIRGHLELMGDDPEEQRETLAIVIDELDRISRFVDDLILLAKTERPDFLKLEVVNIATLTEELFTKAKALAVRNWQFDTSATGTMVVDRQRLTQAVMNLAQNATQHTKESDTISIGSGVSKGKVRFWVQDTGEGIATDDQKRIFERFARASNSRRRSEGAGLGLSIVRAIAQAHGGKIYLKSILGTGSTFTIVLPQDSTKEVPLDK</sequence>
<evidence type="ECO:0000256" key="3">
    <source>
        <dbReference type="ARBA" id="ARBA00012438"/>
    </source>
</evidence>
<dbReference type="PROSITE" id="PS50109">
    <property type="entry name" value="HIS_KIN"/>
    <property type="match status" value="1"/>
</dbReference>
<dbReference type="SUPFAM" id="SSF55874">
    <property type="entry name" value="ATPase domain of HSP90 chaperone/DNA topoisomerase II/histidine kinase"/>
    <property type="match status" value="1"/>
</dbReference>
<dbReference type="Gene3D" id="6.10.340.10">
    <property type="match status" value="1"/>
</dbReference>
<dbReference type="InterPro" id="IPR003661">
    <property type="entry name" value="HisK_dim/P_dom"/>
</dbReference>
<dbReference type="PRINTS" id="PR00344">
    <property type="entry name" value="BCTRLSENSOR"/>
</dbReference>
<comment type="function">
    <text evidence="9">Photoreceptor which exists in two forms that are reversibly interconvertible by light: the R form that absorbs maximally in the red region of the spectrum and the FR form that absorbs maximally in the far-red region.</text>
</comment>
<keyword evidence="7" id="KW-0902">Two-component regulatory system</keyword>
<dbReference type="AlphaFoldDB" id="A0A3S1IIU6"/>
<dbReference type="CDD" id="cd00075">
    <property type="entry name" value="HATPase"/>
    <property type="match status" value="1"/>
</dbReference>
<evidence type="ECO:0000259" key="12">
    <source>
        <dbReference type="PROSITE" id="PS50885"/>
    </source>
</evidence>